<dbReference type="InterPro" id="IPR029069">
    <property type="entry name" value="HotDog_dom_sf"/>
</dbReference>
<dbReference type="Proteomes" id="UP000295805">
    <property type="component" value="Unassembled WGS sequence"/>
</dbReference>
<dbReference type="SUPFAM" id="SSF54637">
    <property type="entry name" value="Thioesterase/thiol ester dehydrase-isomerase"/>
    <property type="match status" value="1"/>
</dbReference>
<organism evidence="4 5">
    <name type="scientific">Dietzia cinnamea</name>
    <dbReference type="NCBI Taxonomy" id="321318"/>
    <lineage>
        <taxon>Bacteria</taxon>
        <taxon>Bacillati</taxon>
        <taxon>Actinomycetota</taxon>
        <taxon>Actinomycetes</taxon>
        <taxon>Mycobacteriales</taxon>
        <taxon>Dietziaceae</taxon>
        <taxon>Dietzia</taxon>
    </lineage>
</organism>
<accession>A0A4R3ZT02</accession>
<comment type="similarity">
    <text evidence="1">Belongs to the enoyl-CoA hydratase/isomerase family.</text>
</comment>
<evidence type="ECO:0000256" key="2">
    <source>
        <dbReference type="SAM" id="MobiDB-lite"/>
    </source>
</evidence>
<feature type="compositionally biased region" description="Polar residues" evidence="2">
    <location>
        <begin position="98"/>
        <end position="110"/>
    </location>
</feature>
<evidence type="ECO:0000256" key="1">
    <source>
        <dbReference type="ARBA" id="ARBA00005254"/>
    </source>
</evidence>
<evidence type="ECO:0000313" key="5">
    <source>
        <dbReference type="Proteomes" id="UP000295805"/>
    </source>
</evidence>
<reference evidence="4 5" key="1">
    <citation type="submission" date="2019-03" db="EMBL/GenBank/DDBJ databases">
        <title>Root nodule microbial communities of legume samples collected from USA, Mexico and Botswana.</title>
        <authorList>
            <person name="Hirsch A."/>
        </authorList>
    </citation>
    <scope>NUCLEOTIDE SEQUENCE [LARGE SCALE GENOMIC DNA]</scope>
    <source>
        <strain evidence="4 5">55</strain>
    </source>
</reference>
<feature type="domain" description="MaoC-like" evidence="3">
    <location>
        <begin position="20"/>
        <end position="116"/>
    </location>
</feature>
<protein>
    <submittedName>
        <fullName evidence="4">Acyl dehydratase</fullName>
    </submittedName>
</protein>
<name>A0A4R3ZT02_9ACTN</name>
<comment type="caution">
    <text evidence="4">The sequence shown here is derived from an EMBL/GenBank/DDBJ whole genome shotgun (WGS) entry which is preliminary data.</text>
</comment>
<feature type="region of interest" description="Disordered" evidence="2">
    <location>
        <begin position="98"/>
        <end position="117"/>
    </location>
</feature>
<dbReference type="EMBL" id="SMCX01000013">
    <property type="protein sequence ID" value="TCW23384.1"/>
    <property type="molecule type" value="Genomic_DNA"/>
</dbReference>
<dbReference type="GeneID" id="97416966"/>
<evidence type="ECO:0000313" key="4">
    <source>
        <dbReference type="EMBL" id="TCW23384.1"/>
    </source>
</evidence>
<dbReference type="InterPro" id="IPR002539">
    <property type="entry name" value="MaoC-like_dom"/>
</dbReference>
<evidence type="ECO:0000259" key="3">
    <source>
        <dbReference type="Pfam" id="PF01575"/>
    </source>
</evidence>
<dbReference type="Pfam" id="PF01575">
    <property type="entry name" value="MaoC_dehydratas"/>
    <property type="match status" value="1"/>
</dbReference>
<gene>
    <name evidence="4" type="ORF">EDD19_11375</name>
</gene>
<dbReference type="AlphaFoldDB" id="A0A4R3ZT02"/>
<dbReference type="Gene3D" id="3.10.129.10">
    <property type="entry name" value="Hotdog Thioesterase"/>
    <property type="match status" value="1"/>
</dbReference>
<proteinExistence type="inferred from homology"/>
<dbReference type="RefSeq" id="WP_120285759.1">
    <property type="nucleotide sequence ID" value="NZ_CP143053.1"/>
</dbReference>
<sequence length="153" mass="16587">MTDIYYADDLEPGQLIPLGSYTITEEEIVTYARQWDPVFIHTDPTAAATTPLGGVIASGLHTLAIYQRLAVPAFWSRFTGGVGRSFEIQFRRPVRPDTTLTGHLTMQETTPRPERGDAKVTITAELADTSGETVLELTNHSALPLRSAAAGSA</sequence>